<sequence length="233" mass="27073">MSSNDISNQVNTENPFIVKKNSVKHWSIVSKKRAFTGSVLFYKRKRMGGSGLSRAFSAPVLSGNPRDHLIDFWCSVDNGEVSRIPTIGVCEGDSLQRITPSTLCDLIDRKYDIEFYILDCRYFYEFQGGHIKGALCLNSTESIERFMQTHQRAVLIFHCEYSSVRGPRMATYLRNKDRASNIYPALKFPEIYILDGGYKRFYEEKRRYCDPPFYISMVDPRFRKEYTIEASKK</sequence>
<dbReference type="InterPro" id="IPR036873">
    <property type="entry name" value="Rhodanese-like_dom_sf"/>
</dbReference>
<gene>
    <name evidence="8" type="primary">CDC25A</name>
    <name evidence="8" type="ORF">TCON_0777</name>
</gene>
<evidence type="ECO:0000256" key="5">
    <source>
        <dbReference type="ARBA" id="ARBA00022912"/>
    </source>
</evidence>
<accession>A0ABQ7I0N7</accession>
<dbReference type="PANTHER" id="PTHR10828:SF17">
    <property type="entry name" value="PROTEIN-TYROSINE-PHOSPHATASE"/>
    <property type="match status" value="1"/>
</dbReference>
<evidence type="ECO:0000259" key="7">
    <source>
        <dbReference type="PROSITE" id="PS50206"/>
    </source>
</evidence>
<comment type="caution">
    <text evidence="8">The sequence shown here is derived from an EMBL/GenBank/DDBJ whole genome shotgun (WGS) entry which is preliminary data.</text>
</comment>
<keyword evidence="4" id="KW-0378">Hydrolase</keyword>
<dbReference type="Gene3D" id="3.40.250.10">
    <property type="entry name" value="Rhodanese-like domain"/>
    <property type="match status" value="1"/>
</dbReference>
<dbReference type="EC" id="3.1.3.48" evidence="2"/>
<protein>
    <recommendedName>
        <fullName evidence="2">protein-tyrosine-phosphatase</fullName>
        <ecNumber evidence="2">3.1.3.48</ecNumber>
    </recommendedName>
</protein>
<evidence type="ECO:0000313" key="8">
    <source>
        <dbReference type="EMBL" id="KAF7684019.1"/>
    </source>
</evidence>
<keyword evidence="9" id="KW-1185">Reference proteome</keyword>
<reference evidence="8 9" key="1">
    <citation type="submission" date="2019-01" db="EMBL/GenBank/DDBJ databases">
        <title>Genomes sequencing and comparative genomics of infectious freshwater microsporidia, Cucumispora dikerogammari and Thelohania contejeani.</title>
        <authorList>
            <person name="Cormier A."/>
            <person name="Giraud I."/>
            <person name="Wattier R."/>
            <person name="Teixeira M."/>
            <person name="Grandjean F."/>
            <person name="Rigaud T."/>
            <person name="Cordaux R."/>
        </authorList>
    </citation>
    <scope>NUCLEOTIDE SEQUENCE [LARGE SCALE GENOMIC DNA]</scope>
    <source>
        <strain evidence="8">T1</strain>
        <tissue evidence="8">Spores</tissue>
    </source>
</reference>
<evidence type="ECO:0000256" key="4">
    <source>
        <dbReference type="ARBA" id="ARBA00022801"/>
    </source>
</evidence>
<dbReference type="EMBL" id="SBIQ01000033">
    <property type="protein sequence ID" value="KAF7684019.1"/>
    <property type="molecule type" value="Genomic_DNA"/>
</dbReference>
<keyword evidence="5" id="KW-0904">Protein phosphatase</keyword>
<name>A0ABQ7I0N7_9MICR</name>
<proteinExistence type="inferred from homology"/>
<comment type="similarity">
    <text evidence="1">Belongs to the MPI phosphatase family.</text>
</comment>
<keyword evidence="6" id="KW-0131">Cell cycle</keyword>
<dbReference type="PRINTS" id="PR00716">
    <property type="entry name" value="MPIPHPHTASE"/>
</dbReference>
<dbReference type="Pfam" id="PF00581">
    <property type="entry name" value="Rhodanese"/>
    <property type="match status" value="1"/>
</dbReference>
<evidence type="ECO:0000256" key="3">
    <source>
        <dbReference type="ARBA" id="ARBA00022618"/>
    </source>
</evidence>
<dbReference type="SUPFAM" id="SSF52821">
    <property type="entry name" value="Rhodanese/Cell cycle control phosphatase"/>
    <property type="match status" value="1"/>
</dbReference>
<keyword evidence="3" id="KW-0132">Cell division</keyword>
<dbReference type="Proteomes" id="UP001516464">
    <property type="component" value="Unassembled WGS sequence"/>
</dbReference>
<dbReference type="SMART" id="SM00450">
    <property type="entry name" value="RHOD"/>
    <property type="match status" value="1"/>
</dbReference>
<dbReference type="InterPro" id="IPR001763">
    <property type="entry name" value="Rhodanese-like_dom"/>
</dbReference>
<evidence type="ECO:0000256" key="6">
    <source>
        <dbReference type="ARBA" id="ARBA00023306"/>
    </source>
</evidence>
<dbReference type="InterPro" id="IPR000751">
    <property type="entry name" value="MPI_Phosphatase"/>
</dbReference>
<dbReference type="PANTHER" id="PTHR10828">
    <property type="entry name" value="M-PHASE INDUCER PHOSPHATASE DUAL SPECIFICITY PHOSPHATASE CDC25"/>
    <property type="match status" value="1"/>
</dbReference>
<feature type="domain" description="Rhodanese" evidence="7">
    <location>
        <begin position="114"/>
        <end position="210"/>
    </location>
</feature>
<evidence type="ECO:0000313" key="9">
    <source>
        <dbReference type="Proteomes" id="UP001516464"/>
    </source>
</evidence>
<evidence type="ECO:0000256" key="1">
    <source>
        <dbReference type="ARBA" id="ARBA00011065"/>
    </source>
</evidence>
<dbReference type="PROSITE" id="PS50206">
    <property type="entry name" value="RHODANESE_3"/>
    <property type="match status" value="1"/>
</dbReference>
<evidence type="ECO:0000256" key="2">
    <source>
        <dbReference type="ARBA" id="ARBA00013064"/>
    </source>
</evidence>
<organism evidence="8 9">
    <name type="scientific">Astathelohania contejeani</name>
    <dbReference type="NCBI Taxonomy" id="164912"/>
    <lineage>
        <taxon>Eukaryota</taxon>
        <taxon>Fungi</taxon>
        <taxon>Fungi incertae sedis</taxon>
        <taxon>Microsporidia</taxon>
        <taxon>Astathelohaniidae</taxon>
        <taxon>Astathelohania</taxon>
    </lineage>
</organism>